<accession>A0A7C8YPE3</accession>
<dbReference type="AlphaFoldDB" id="A0A7C8YPE3"/>
<sequence>MFPKHPCDTAHMLAEKEREAERGSAPRIRGRLIYLSVLVQSLQAGAQDRSQIFVWVSVMTDVCPFLLLEVGLPPTACTMNYEIIIPVFRAQKYLPFYFLNI</sequence>
<proteinExistence type="predicted"/>
<name>A0A7C8YPE3_OPUST</name>
<evidence type="ECO:0000313" key="1">
    <source>
        <dbReference type="EMBL" id="MBA4623372.1"/>
    </source>
</evidence>
<organism evidence="1">
    <name type="scientific">Opuntia streptacantha</name>
    <name type="common">Prickly pear cactus</name>
    <name type="synonym">Opuntia cardona</name>
    <dbReference type="NCBI Taxonomy" id="393608"/>
    <lineage>
        <taxon>Eukaryota</taxon>
        <taxon>Viridiplantae</taxon>
        <taxon>Streptophyta</taxon>
        <taxon>Embryophyta</taxon>
        <taxon>Tracheophyta</taxon>
        <taxon>Spermatophyta</taxon>
        <taxon>Magnoliopsida</taxon>
        <taxon>eudicotyledons</taxon>
        <taxon>Gunneridae</taxon>
        <taxon>Pentapetalae</taxon>
        <taxon>Caryophyllales</taxon>
        <taxon>Cactineae</taxon>
        <taxon>Cactaceae</taxon>
        <taxon>Opuntioideae</taxon>
        <taxon>Opuntia</taxon>
    </lineage>
</organism>
<reference evidence="1" key="2">
    <citation type="submission" date="2020-07" db="EMBL/GenBank/DDBJ databases">
        <authorList>
            <person name="Vera ALvarez R."/>
            <person name="Arias-Moreno D.M."/>
            <person name="Jimenez-Jacinto V."/>
            <person name="Jimenez-Bremont J.F."/>
            <person name="Swaminathan K."/>
            <person name="Moose S.P."/>
            <person name="Guerrero-Gonzalez M.L."/>
            <person name="Marino-Ramirez L."/>
            <person name="Landsman D."/>
            <person name="Rodriguez-Kessler M."/>
            <person name="Delgado-Sanchez P."/>
        </authorList>
    </citation>
    <scope>NUCLEOTIDE SEQUENCE</scope>
    <source>
        <tissue evidence="1">Cladode</tissue>
    </source>
</reference>
<protein>
    <submittedName>
        <fullName evidence="1">Uncharacterized protein</fullName>
    </submittedName>
</protein>
<dbReference type="EMBL" id="GISG01042838">
    <property type="protein sequence ID" value="MBA4623372.1"/>
    <property type="molecule type" value="Transcribed_RNA"/>
</dbReference>
<reference evidence="1" key="1">
    <citation type="journal article" date="2013" name="J. Plant Res.">
        <title>Effect of fungi and light on seed germination of three Opuntia species from semiarid lands of central Mexico.</title>
        <authorList>
            <person name="Delgado-Sanchez P."/>
            <person name="Jimenez-Bremont J.F."/>
            <person name="Guerrero-Gonzalez Mde L."/>
            <person name="Flores J."/>
        </authorList>
    </citation>
    <scope>NUCLEOTIDE SEQUENCE</scope>
    <source>
        <tissue evidence="1">Cladode</tissue>
    </source>
</reference>